<name>H3ZCA2_9ALTE</name>
<reference evidence="6 7" key="1">
    <citation type="journal article" date="2012" name="J. Bacteriol.">
        <title>Genome Sequence of Extracellular-Protease-Producing Alishewanella jeotgali Isolated from Traditional Korean Fermented Seafood.</title>
        <authorList>
            <person name="Jung J."/>
            <person name="Chun J."/>
            <person name="Park W."/>
        </authorList>
    </citation>
    <scope>NUCLEOTIDE SEQUENCE [LARGE SCALE GENOMIC DNA]</scope>
    <source>
        <strain evidence="6 7">KCTC 22429</strain>
    </source>
</reference>
<dbReference type="Pfam" id="PF00356">
    <property type="entry name" value="LacI"/>
    <property type="match status" value="1"/>
</dbReference>
<dbReference type="Gene3D" id="3.40.50.2300">
    <property type="match status" value="2"/>
</dbReference>
<dbReference type="eggNOG" id="COG1609">
    <property type="taxonomic scope" value="Bacteria"/>
</dbReference>
<evidence type="ECO:0000256" key="1">
    <source>
        <dbReference type="ARBA" id="ARBA00023015"/>
    </source>
</evidence>
<dbReference type="GO" id="GO:0003700">
    <property type="term" value="F:DNA-binding transcription factor activity"/>
    <property type="evidence" value="ECO:0007669"/>
    <property type="project" value="TreeGrafter"/>
</dbReference>
<dbReference type="InterPro" id="IPR010982">
    <property type="entry name" value="Lambda_DNA-bd_dom_sf"/>
</dbReference>
<evidence type="ECO:0000259" key="5">
    <source>
        <dbReference type="PROSITE" id="PS50932"/>
    </source>
</evidence>
<accession>H3ZCA2</accession>
<dbReference type="PROSITE" id="PS00356">
    <property type="entry name" value="HTH_LACI_1"/>
    <property type="match status" value="1"/>
</dbReference>
<keyword evidence="3" id="KW-0804">Transcription</keyword>
<organism evidence="6 7">
    <name type="scientific">Alishewanella jeotgali KCTC 22429</name>
    <dbReference type="NCBI Taxonomy" id="1129374"/>
    <lineage>
        <taxon>Bacteria</taxon>
        <taxon>Pseudomonadati</taxon>
        <taxon>Pseudomonadota</taxon>
        <taxon>Gammaproteobacteria</taxon>
        <taxon>Alteromonadales</taxon>
        <taxon>Alteromonadaceae</taxon>
        <taxon>Alishewanella</taxon>
    </lineage>
</organism>
<dbReference type="AlphaFoldDB" id="H3ZCA2"/>
<feature type="region of interest" description="Disordered" evidence="4">
    <location>
        <begin position="342"/>
        <end position="362"/>
    </location>
</feature>
<feature type="domain" description="HTH lacI-type" evidence="5">
    <location>
        <begin position="9"/>
        <end position="63"/>
    </location>
</feature>
<dbReference type="PRINTS" id="PR00036">
    <property type="entry name" value="HTHLACI"/>
</dbReference>
<dbReference type="PATRIC" id="fig|1129374.4.peg.980"/>
<dbReference type="SUPFAM" id="SSF53822">
    <property type="entry name" value="Periplasmic binding protein-like I"/>
    <property type="match status" value="1"/>
</dbReference>
<dbReference type="GO" id="GO:0000976">
    <property type="term" value="F:transcription cis-regulatory region binding"/>
    <property type="evidence" value="ECO:0007669"/>
    <property type="project" value="TreeGrafter"/>
</dbReference>
<dbReference type="CDD" id="cd01545">
    <property type="entry name" value="PBP1_SalR"/>
    <property type="match status" value="1"/>
</dbReference>
<dbReference type="PANTHER" id="PTHR30146">
    <property type="entry name" value="LACI-RELATED TRANSCRIPTIONAL REPRESSOR"/>
    <property type="match status" value="1"/>
</dbReference>
<dbReference type="PROSITE" id="PS50932">
    <property type="entry name" value="HTH_LACI_2"/>
    <property type="match status" value="1"/>
</dbReference>
<dbReference type="InterPro" id="IPR000843">
    <property type="entry name" value="HTH_LacI"/>
</dbReference>
<comment type="caution">
    <text evidence="6">The sequence shown here is derived from an EMBL/GenBank/DDBJ whole genome shotgun (WGS) entry which is preliminary data.</text>
</comment>
<evidence type="ECO:0000256" key="3">
    <source>
        <dbReference type="ARBA" id="ARBA00023163"/>
    </source>
</evidence>
<keyword evidence="7" id="KW-1185">Reference proteome</keyword>
<dbReference type="EMBL" id="AHTH01000010">
    <property type="protein sequence ID" value="EHR41694.1"/>
    <property type="molecule type" value="Genomic_DNA"/>
</dbReference>
<dbReference type="STRING" id="1129374.AJE_04876"/>
<dbReference type="InterPro" id="IPR046335">
    <property type="entry name" value="LacI/GalR-like_sensor"/>
</dbReference>
<proteinExistence type="predicted"/>
<dbReference type="Proteomes" id="UP000012046">
    <property type="component" value="Unassembled WGS sequence"/>
</dbReference>
<dbReference type="PANTHER" id="PTHR30146:SF153">
    <property type="entry name" value="LACTOSE OPERON REPRESSOR"/>
    <property type="match status" value="1"/>
</dbReference>
<dbReference type="CDD" id="cd01392">
    <property type="entry name" value="HTH_LacI"/>
    <property type="match status" value="1"/>
</dbReference>
<sequence>MSNLMQKQSTINDVARIAGVSKRTVSRVINGSLSVGESTRLKVEKVINELKYAPNAQARGLASSRSYLLGLIYDNPDALYLDDVQRGVLEVCSTLGYELVVHPCRYQSETLVNDCLRFMRRSKLDGVIVLPPVSESETLASALKESGSPYVRLSSVALDSQEHIVVSDDRAAAAEMARYFAQLGHEKIAFISGPQRYKSSTERMEGFQLGLSAYGVKIPPQMILEGNNSFETGIECARQLLQRDERPTAIFANNDQMAAGVLKVAYSLGIKVPDELSVAGFDDNMLASRVTPALTTIRRPVRQMALLATTKMIMSIEQNHKAALNVAAKVAPTLVVRESTGPCQGSAAATETAMPRHARAPG</sequence>
<keyword evidence="2" id="KW-0238">DNA-binding</keyword>
<evidence type="ECO:0000313" key="7">
    <source>
        <dbReference type="Proteomes" id="UP000012046"/>
    </source>
</evidence>
<dbReference type="SUPFAM" id="SSF47413">
    <property type="entry name" value="lambda repressor-like DNA-binding domains"/>
    <property type="match status" value="1"/>
</dbReference>
<dbReference type="RefSeq" id="WP_008949930.1">
    <property type="nucleotide sequence ID" value="NZ_AHTH01000010.1"/>
</dbReference>
<protein>
    <submittedName>
        <fullName evidence="6">LacI family transcriptional regulator</fullName>
    </submittedName>
</protein>
<dbReference type="InterPro" id="IPR028082">
    <property type="entry name" value="Peripla_BP_I"/>
</dbReference>
<keyword evidence="1" id="KW-0805">Transcription regulation</keyword>
<dbReference type="Gene3D" id="1.10.260.40">
    <property type="entry name" value="lambda repressor-like DNA-binding domains"/>
    <property type="match status" value="1"/>
</dbReference>
<dbReference type="Pfam" id="PF13377">
    <property type="entry name" value="Peripla_BP_3"/>
    <property type="match status" value="1"/>
</dbReference>
<evidence type="ECO:0000313" key="6">
    <source>
        <dbReference type="EMBL" id="EHR41694.1"/>
    </source>
</evidence>
<gene>
    <name evidence="6" type="ORF">AJE_04876</name>
</gene>
<evidence type="ECO:0000256" key="2">
    <source>
        <dbReference type="ARBA" id="ARBA00023125"/>
    </source>
</evidence>
<dbReference type="SMART" id="SM00354">
    <property type="entry name" value="HTH_LACI"/>
    <property type="match status" value="1"/>
</dbReference>
<evidence type="ECO:0000256" key="4">
    <source>
        <dbReference type="SAM" id="MobiDB-lite"/>
    </source>
</evidence>